<feature type="transmembrane region" description="Helical" evidence="1">
    <location>
        <begin position="69"/>
        <end position="92"/>
    </location>
</feature>
<gene>
    <name evidence="2" type="ORF">IFE19_14035</name>
</gene>
<protein>
    <submittedName>
        <fullName evidence="2">Uncharacterized protein</fullName>
    </submittedName>
</protein>
<feature type="transmembrane region" description="Helical" evidence="1">
    <location>
        <begin position="112"/>
        <end position="131"/>
    </location>
</feature>
<dbReference type="RefSeq" id="WP_207823277.1">
    <property type="nucleotide sequence ID" value="NZ_CP062006.1"/>
</dbReference>
<feature type="transmembrane region" description="Helical" evidence="1">
    <location>
        <begin position="164"/>
        <end position="184"/>
    </location>
</feature>
<accession>A0ABX7SJZ6</accession>
<proteinExistence type="predicted"/>
<evidence type="ECO:0000313" key="3">
    <source>
        <dbReference type="Proteomes" id="UP000663942"/>
    </source>
</evidence>
<organism evidence="2 3">
    <name type="scientific">Brevundimonas pondensis</name>
    <dbReference type="NCBI Taxonomy" id="2774189"/>
    <lineage>
        <taxon>Bacteria</taxon>
        <taxon>Pseudomonadati</taxon>
        <taxon>Pseudomonadota</taxon>
        <taxon>Alphaproteobacteria</taxon>
        <taxon>Caulobacterales</taxon>
        <taxon>Caulobacteraceae</taxon>
        <taxon>Brevundimonas</taxon>
    </lineage>
</organism>
<feature type="transmembrane region" description="Helical" evidence="1">
    <location>
        <begin position="137"/>
        <end position="157"/>
    </location>
</feature>
<evidence type="ECO:0000313" key="2">
    <source>
        <dbReference type="EMBL" id="QTC87205.1"/>
    </source>
</evidence>
<keyword evidence="1" id="KW-1133">Transmembrane helix</keyword>
<feature type="transmembrane region" description="Helical" evidence="1">
    <location>
        <begin position="6"/>
        <end position="26"/>
    </location>
</feature>
<dbReference type="EMBL" id="CP062006">
    <property type="protein sequence ID" value="QTC87205.1"/>
    <property type="molecule type" value="Genomic_DNA"/>
</dbReference>
<feature type="transmembrane region" description="Helical" evidence="1">
    <location>
        <begin position="38"/>
        <end position="57"/>
    </location>
</feature>
<dbReference type="Proteomes" id="UP000663942">
    <property type="component" value="Chromosome"/>
</dbReference>
<keyword evidence="3" id="KW-1185">Reference proteome</keyword>
<sequence>MNAFEFFFSFYGLVLGLSVAAIATGAARAFKHRKTVAIGWKTPMLAVFAALDITTFWDAAWTNFSGAPYSYGLLVAGLVVAAVYFIAANLIFPEEGDAVQNLDAHFWTNKRAVLLLLMLANLFMGIATIVFDTPKGGLALTLAAYATILVYPILVLPAALTRRAWLFALTMGLHIALYLCLAGLSLMHPELTPATAAGAA</sequence>
<reference evidence="2 3" key="1">
    <citation type="submission" date="2020-09" db="EMBL/GenBank/DDBJ databases">
        <title>Brevundimonas sp. LVF1 isolated from an oligotrophic pond in Goettingen, Germany.</title>
        <authorList>
            <person name="Friedrich I."/>
            <person name="Klassen A."/>
            <person name="Neubauer H."/>
            <person name="Schneider D."/>
            <person name="Hertel R."/>
            <person name="Daniel R."/>
        </authorList>
    </citation>
    <scope>NUCLEOTIDE SEQUENCE [LARGE SCALE GENOMIC DNA]</scope>
    <source>
        <strain evidence="2 3">LVF1</strain>
    </source>
</reference>
<evidence type="ECO:0000256" key="1">
    <source>
        <dbReference type="SAM" id="Phobius"/>
    </source>
</evidence>
<keyword evidence="1" id="KW-0472">Membrane</keyword>
<keyword evidence="1" id="KW-0812">Transmembrane</keyword>
<name>A0ABX7SJZ6_9CAUL</name>